<evidence type="ECO:0000256" key="5">
    <source>
        <dbReference type="ARBA" id="ARBA00022723"/>
    </source>
</evidence>
<dbReference type="GO" id="GO:0051536">
    <property type="term" value="F:iron-sulfur cluster binding"/>
    <property type="evidence" value="ECO:0007669"/>
    <property type="project" value="UniProtKB-KW"/>
</dbReference>
<feature type="domain" description="NADH:flavin oxidoreductase/NADH oxidase N-terminal" evidence="9">
    <location>
        <begin position="10"/>
        <end position="342"/>
    </location>
</feature>
<keyword evidence="4" id="KW-0288">FMN</keyword>
<dbReference type="PANTHER" id="PTHR42917:SF2">
    <property type="entry name" value="2,4-DIENOYL-COA REDUCTASE [(2E)-ENOYL-COA-PRODUCING]"/>
    <property type="match status" value="1"/>
</dbReference>
<dbReference type="GO" id="GO:0010181">
    <property type="term" value="F:FMN binding"/>
    <property type="evidence" value="ECO:0007669"/>
    <property type="project" value="InterPro"/>
</dbReference>
<evidence type="ECO:0000256" key="7">
    <source>
        <dbReference type="ARBA" id="ARBA00023004"/>
    </source>
</evidence>
<keyword evidence="7" id="KW-0408">Iron</keyword>
<feature type="non-terminal residue" evidence="11">
    <location>
        <position position="490"/>
    </location>
</feature>
<dbReference type="SUPFAM" id="SSF51395">
    <property type="entry name" value="FMN-linked oxidoreductases"/>
    <property type="match status" value="1"/>
</dbReference>
<feature type="domain" description="FAD/NAD(P)-binding" evidence="10">
    <location>
        <begin position="393"/>
        <end position="488"/>
    </location>
</feature>
<comment type="cofactor">
    <cofactor evidence="2">
        <name>[4Fe-4S] cluster</name>
        <dbReference type="ChEBI" id="CHEBI:49883"/>
    </cofactor>
</comment>
<dbReference type="Gene3D" id="3.20.20.70">
    <property type="entry name" value="Aldolase class I"/>
    <property type="match status" value="1"/>
</dbReference>
<dbReference type="PRINTS" id="PR00368">
    <property type="entry name" value="FADPNR"/>
</dbReference>
<proteinExistence type="predicted"/>
<accession>A0A382DIW5</accession>
<dbReference type="EMBL" id="UINC01039637">
    <property type="protein sequence ID" value="SVB38410.1"/>
    <property type="molecule type" value="Genomic_DNA"/>
</dbReference>
<name>A0A382DIW5_9ZZZZ</name>
<evidence type="ECO:0000256" key="1">
    <source>
        <dbReference type="ARBA" id="ARBA00001917"/>
    </source>
</evidence>
<evidence type="ECO:0000256" key="3">
    <source>
        <dbReference type="ARBA" id="ARBA00022630"/>
    </source>
</evidence>
<evidence type="ECO:0000256" key="4">
    <source>
        <dbReference type="ARBA" id="ARBA00022643"/>
    </source>
</evidence>
<keyword evidence="8" id="KW-0411">Iron-sulfur</keyword>
<dbReference type="PANTHER" id="PTHR42917">
    <property type="entry name" value="2,4-DIENOYL-COA REDUCTASE"/>
    <property type="match status" value="1"/>
</dbReference>
<dbReference type="InterPro" id="IPR051793">
    <property type="entry name" value="NADH:flavin_oxidoreductase"/>
</dbReference>
<dbReference type="GO" id="GO:0016491">
    <property type="term" value="F:oxidoreductase activity"/>
    <property type="evidence" value="ECO:0007669"/>
    <property type="project" value="UniProtKB-KW"/>
</dbReference>
<reference evidence="11" key="1">
    <citation type="submission" date="2018-05" db="EMBL/GenBank/DDBJ databases">
        <authorList>
            <person name="Lanie J.A."/>
            <person name="Ng W.-L."/>
            <person name="Kazmierczak K.M."/>
            <person name="Andrzejewski T.M."/>
            <person name="Davidsen T.M."/>
            <person name="Wayne K.J."/>
            <person name="Tettelin H."/>
            <person name="Glass J.I."/>
            <person name="Rusch D."/>
            <person name="Podicherti R."/>
            <person name="Tsui H.-C.T."/>
            <person name="Winkler M.E."/>
        </authorList>
    </citation>
    <scope>NUCLEOTIDE SEQUENCE</scope>
</reference>
<dbReference type="SUPFAM" id="SSF51971">
    <property type="entry name" value="Nucleotide-binding domain"/>
    <property type="match status" value="1"/>
</dbReference>
<dbReference type="AlphaFoldDB" id="A0A382DIW5"/>
<evidence type="ECO:0000256" key="6">
    <source>
        <dbReference type="ARBA" id="ARBA00023002"/>
    </source>
</evidence>
<dbReference type="InterPro" id="IPR023753">
    <property type="entry name" value="FAD/NAD-binding_dom"/>
</dbReference>
<comment type="cofactor">
    <cofactor evidence="1">
        <name>FMN</name>
        <dbReference type="ChEBI" id="CHEBI:58210"/>
    </cofactor>
</comment>
<dbReference type="GO" id="GO:0046872">
    <property type="term" value="F:metal ion binding"/>
    <property type="evidence" value="ECO:0007669"/>
    <property type="project" value="UniProtKB-KW"/>
</dbReference>
<evidence type="ECO:0000259" key="9">
    <source>
        <dbReference type="Pfam" id="PF00724"/>
    </source>
</evidence>
<evidence type="ECO:0008006" key="12">
    <source>
        <dbReference type="Google" id="ProtNLM"/>
    </source>
</evidence>
<dbReference type="Pfam" id="PF00724">
    <property type="entry name" value="Oxidored_FMN"/>
    <property type="match status" value="1"/>
</dbReference>
<dbReference type="InterPro" id="IPR013785">
    <property type="entry name" value="Aldolase_TIM"/>
</dbReference>
<keyword evidence="5" id="KW-0479">Metal-binding</keyword>
<dbReference type="Pfam" id="PF07992">
    <property type="entry name" value="Pyr_redox_2"/>
    <property type="match status" value="1"/>
</dbReference>
<dbReference type="InterPro" id="IPR001155">
    <property type="entry name" value="OxRdtase_FMN_N"/>
</dbReference>
<keyword evidence="3" id="KW-0285">Flavoprotein</keyword>
<evidence type="ECO:0000256" key="2">
    <source>
        <dbReference type="ARBA" id="ARBA00001966"/>
    </source>
</evidence>
<evidence type="ECO:0000313" key="11">
    <source>
        <dbReference type="EMBL" id="SVB38410.1"/>
    </source>
</evidence>
<protein>
    <recommendedName>
        <fullName evidence="12">NADH:flavin oxidoreductase/NADH oxidase N-terminal domain-containing protein</fullName>
    </recommendedName>
</protein>
<evidence type="ECO:0000259" key="10">
    <source>
        <dbReference type="Pfam" id="PF07992"/>
    </source>
</evidence>
<dbReference type="Gene3D" id="3.40.50.720">
    <property type="entry name" value="NAD(P)-binding Rossmann-like Domain"/>
    <property type="match status" value="1"/>
</dbReference>
<gene>
    <name evidence="11" type="ORF">METZ01_LOCUS191264</name>
</gene>
<evidence type="ECO:0000256" key="8">
    <source>
        <dbReference type="ARBA" id="ARBA00023014"/>
    </source>
</evidence>
<sequence>METDDNYKILFEKIKIGPKTLKNRFYQVPQCTGAGTDKPGANAKHREIKAEGEWAALNTEACMINPNSDQSLQPVANIWDKGDLLNLKHMVESIHKWNALAGIELTHSGGLSDTLASRHVQLGLHQFPRPWFPQFYTHEATTEDIENIINQHVIAAVKARDIGFDIVYVHGTHGALPVQALSKYHNRRTDKYGGSFQNRARLWEETLEKIKEKIGDTVAICTRISIDMLRGSDGVELFDEGLRFIELLSTKGIVDFIDVNISSLEEWGEDAGPSRFYKTNHQKPWIKEVKKITTLPVVGVGRFTDPHTMVQVIKSKQLDIIGCARPSIADPWLPKKIKENRIQDICECIGCNACISRFDVGSQIVCTQNPTTLEEYRRDWHPEKFFIPKKTCHVLIIGAGPAGLECARVLGKKEYKIDLVEKSKNIGGHLVNITKLPGLSEWVKVIDFRKSQLDSLPNVNVILGTGEVTEQDLIEYETDKIILATGSFWQ</sequence>
<organism evidence="11">
    <name type="scientific">marine metagenome</name>
    <dbReference type="NCBI Taxonomy" id="408172"/>
    <lineage>
        <taxon>unclassified sequences</taxon>
        <taxon>metagenomes</taxon>
        <taxon>ecological metagenomes</taxon>
    </lineage>
</organism>
<keyword evidence="6" id="KW-0560">Oxidoreductase</keyword>